<name>A0AAD7AMU6_9AGAR</name>
<sequence>MVSGGLCGGETGGGGGVPAFGGSPLVMKGRVGGAAPMPRGVVVDVGGLAGQPRASGKSGGRVAWWWKRESIKCQQAEIENVSLAESLPNLTWMLLLNKGMLSHEPKGEKSKTKKGHSPTGGMMGLMADRHHGPVTSGDALSSSSQIYPPCLVCDLTVKSTRPLTFCSSSQIDPPSSLFALAVKSTRQSRVLAVGFPRRAHVFSHRYVTVPVVKSTHRACSQIDPPSSLFALAVKSARHSHYRGSPHCLLFRKYQGWYSLTLNALVHVHRRHNTSARYFPPPALQKYQLNPELYPVPQEVLLKISGVIQPDTQVVEDRVEKEDVKMED</sequence>
<keyword evidence="3" id="KW-1185">Reference proteome</keyword>
<evidence type="ECO:0000313" key="3">
    <source>
        <dbReference type="Proteomes" id="UP001218218"/>
    </source>
</evidence>
<feature type="region of interest" description="Disordered" evidence="1">
    <location>
        <begin position="103"/>
        <end position="123"/>
    </location>
</feature>
<evidence type="ECO:0000256" key="1">
    <source>
        <dbReference type="SAM" id="MobiDB-lite"/>
    </source>
</evidence>
<dbReference type="Proteomes" id="UP001218218">
    <property type="component" value="Unassembled WGS sequence"/>
</dbReference>
<dbReference type="EMBL" id="JARIHO010000003">
    <property type="protein sequence ID" value="KAJ7363740.1"/>
    <property type="molecule type" value="Genomic_DNA"/>
</dbReference>
<gene>
    <name evidence="2" type="ORF">DFH08DRAFT_798219</name>
</gene>
<protein>
    <submittedName>
        <fullName evidence="2">Uncharacterized protein</fullName>
    </submittedName>
</protein>
<proteinExistence type="predicted"/>
<dbReference type="AlphaFoldDB" id="A0AAD7AMU6"/>
<comment type="caution">
    <text evidence="2">The sequence shown here is derived from an EMBL/GenBank/DDBJ whole genome shotgun (WGS) entry which is preliminary data.</text>
</comment>
<evidence type="ECO:0000313" key="2">
    <source>
        <dbReference type="EMBL" id="KAJ7363740.1"/>
    </source>
</evidence>
<organism evidence="2 3">
    <name type="scientific">Mycena albidolilacea</name>
    <dbReference type="NCBI Taxonomy" id="1033008"/>
    <lineage>
        <taxon>Eukaryota</taxon>
        <taxon>Fungi</taxon>
        <taxon>Dikarya</taxon>
        <taxon>Basidiomycota</taxon>
        <taxon>Agaricomycotina</taxon>
        <taxon>Agaricomycetes</taxon>
        <taxon>Agaricomycetidae</taxon>
        <taxon>Agaricales</taxon>
        <taxon>Marasmiineae</taxon>
        <taxon>Mycenaceae</taxon>
        <taxon>Mycena</taxon>
    </lineage>
</organism>
<accession>A0AAD7AMU6</accession>
<reference evidence="2" key="1">
    <citation type="submission" date="2023-03" db="EMBL/GenBank/DDBJ databases">
        <title>Massive genome expansion in bonnet fungi (Mycena s.s.) driven by repeated elements and novel gene families across ecological guilds.</title>
        <authorList>
            <consortium name="Lawrence Berkeley National Laboratory"/>
            <person name="Harder C.B."/>
            <person name="Miyauchi S."/>
            <person name="Viragh M."/>
            <person name="Kuo A."/>
            <person name="Thoen E."/>
            <person name="Andreopoulos B."/>
            <person name="Lu D."/>
            <person name="Skrede I."/>
            <person name="Drula E."/>
            <person name="Henrissat B."/>
            <person name="Morin E."/>
            <person name="Kohler A."/>
            <person name="Barry K."/>
            <person name="LaButti K."/>
            <person name="Morin E."/>
            <person name="Salamov A."/>
            <person name="Lipzen A."/>
            <person name="Mereny Z."/>
            <person name="Hegedus B."/>
            <person name="Baldrian P."/>
            <person name="Stursova M."/>
            <person name="Weitz H."/>
            <person name="Taylor A."/>
            <person name="Grigoriev I.V."/>
            <person name="Nagy L.G."/>
            <person name="Martin F."/>
            <person name="Kauserud H."/>
        </authorList>
    </citation>
    <scope>NUCLEOTIDE SEQUENCE</scope>
    <source>
        <strain evidence="2">CBHHK002</strain>
    </source>
</reference>